<accession>A0AAU8AG10</accession>
<proteinExistence type="predicted"/>
<keyword evidence="1" id="KW-0175">Coiled coil</keyword>
<feature type="coiled-coil region" evidence="1">
    <location>
        <begin position="117"/>
        <end position="165"/>
    </location>
</feature>
<gene>
    <name evidence="2" type="ORF">PVT71_00260</name>
</gene>
<protein>
    <recommendedName>
        <fullName evidence="3">KfrA N-terminal DNA-binding domain-containing protein</fullName>
    </recommendedName>
</protein>
<dbReference type="AlphaFoldDB" id="A0AAU8AG10"/>
<name>A0AAU8AG10_9RHOB</name>
<evidence type="ECO:0008006" key="3">
    <source>
        <dbReference type="Google" id="ProtNLM"/>
    </source>
</evidence>
<evidence type="ECO:0000313" key="2">
    <source>
        <dbReference type="EMBL" id="XCC93673.1"/>
    </source>
</evidence>
<organism evidence="2">
    <name type="scientific">Alloyangia sp. H15</name>
    <dbReference type="NCBI Taxonomy" id="3029062"/>
    <lineage>
        <taxon>Bacteria</taxon>
        <taxon>Pseudomonadati</taxon>
        <taxon>Pseudomonadota</taxon>
        <taxon>Alphaproteobacteria</taxon>
        <taxon>Rhodobacterales</taxon>
        <taxon>Roseobacteraceae</taxon>
        <taxon>Alloyangia</taxon>
    </lineage>
</organism>
<dbReference type="EMBL" id="CP123384">
    <property type="protein sequence ID" value="XCC93673.1"/>
    <property type="molecule type" value="Genomic_DNA"/>
</dbReference>
<evidence type="ECO:0000256" key="1">
    <source>
        <dbReference type="SAM" id="Coils"/>
    </source>
</evidence>
<dbReference type="RefSeq" id="WP_353472495.1">
    <property type="nucleotide sequence ID" value="NZ_CP123384.1"/>
</dbReference>
<sequence length="207" mass="22808">MTEKNKGGRPRKYNDAQVQEAIDRIEARGAVADGAAVKNLLRDEFGVSPGIDAGILDGEFRRICAARAEEKARKLAAKLPASAKSAAADIGKDVIRAVTAMLAKQFDDLGKESREREEELEADIRVFRQRIHDLEEQVNKRDTALAELEMENHGLKEQAKKTDAKILLLKAKIATHDRNNEIETRLASLIEDIVAKNATAPANENAD</sequence>
<reference evidence="2" key="1">
    <citation type="submission" date="2023-02" db="EMBL/GenBank/DDBJ databases">
        <title>Description and genomic characterization of Salipiger bruguierae sp. nov., isolated from the sediment of mangrove plant Bruguiera sexangula.</title>
        <authorList>
            <person name="Long M."/>
        </authorList>
    </citation>
    <scope>NUCLEOTIDE SEQUENCE</scope>
    <source>
        <strain evidence="2">H15</strain>
    </source>
</reference>